<dbReference type="SUPFAM" id="SSF69754">
    <property type="entry name" value="Ribosome binding protein Y (YfiA homologue)"/>
    <property type="match status" value="1"/>
</dbReference>
<dbReference type="NCBIfam" id="TIGR00741">
    <property type="entry name" value="yfiA"/>
    <property type="match status" value="1"/>
</dbReference>
<evidence type="ECO:0000313" key="3">
    <source>
        <dbReference type="Proteomes" id="UP000263486"/>
    </source>
</evidence>
<dbReference type="PANTHER" id="PTHR33231:SF1">
    <property type="entry name" value="30S RIBOSOMAL PROTEIN"/>
    <property type="match status" value="1"/>
</dbReference>
<evidence type="ECO:0000313" key="2">
    <source>
        <dbReference type="EMBL" id="REI39633.1"/>
    </source>
</evidence>
<name>A0ABX9KDJ1_9FUSO</name>
<dbReference type="InterPro" id="IPR050574">
    <property type="entry name" value="HPF/YfiA_ribosome-assoc"/>
</dbReference>
<proteinExistence type="predicted"/>
<protein>
    <submittedName>
        <fullName evidence="2">Ribosome-associated translation inhibitor RaiA</fullName>
    </submittedName>
</protein>
<gene>
    <name evidence="2" type="primary">raiA</name>
    <name evidence="2" type="ORF">DYH56_14150</name>
</gene>
<dbReference type="RefSeq" id="WP_114643520.1">
    <property type="nucleotide sequence ID" value="NZ_JAACIO010000035.1"/>
</dbReference>
<sequence>MRTIIRGRHLEVTEGIRNYAEKRFGKLETYFNNIDETEVVLKYEDKKVYGVEVIVNTKGNKYIAKTKGGELYAEIDRAKEKIKGVLTKEKKKIIDGKREEKIENE</sequence>
<dbReference type="Gene3D" id="3.30.160.100">
    <property type="entry name" value="Ribosome hibernation promotion factor-like"/>
    <property type="match status" value="1"/>
</dbReference>
<dbReference type="InterPro" id="IPR003489">
    <property type="entry name" value="RHF/RaiA"/>
</dbReference>
<dbReference type="PANTHER" id="PTHR33231">
    <property type="entry name" value="30S RIBOSOMAL PROTEIN"/>
    <property type="match status" value="1"/>
</dbReference>
<comment type="caution">
    <text evidence="2">The sequence shown here is derived from an EMBL/GenBank/DDBJ whole genome shotgun (WGS) entry which is preliminary data.</text>
</comment>
<dbReference type="InterPro" id="IPR036567">
    <property type="entry name" value="RHF-like"/>
</dbReference>
<accession>A0ABX9KDJ1</accession>
<evidence type="ECO:0000256" key="1">
    <source>
        <dbReference type="ARBA" id="ARBA00022845"/>
    </source>
</evidence>
<dbReference type="Pfam" id="PF02482">
    <property type="entry name" value="Ribosomal_S30AE"/>
    <property type="match status" value="1"/>
</dbReference>
<dbReference type="Proteomes" id="UP000263486">
    <property type="component" value="Unassembled WGS sequence"/>
</dbReference>
<reference evidence="2 3" key="1">
    <citation type="submission" date="2018-08" db="EMBL/GenBank/DDBJ databases">
        <title>Draft genome sequence of Psychrilyobacter sp. strain SD5 isolated from Black Sea water.</title>
        <authorList>
            <person name="Yadav S."/>
            <person name="Villanueva L."/>
            <person name="Damste J.S.S."/>
        </authorList>
    </citation>
    <scope>NUCLEOTIDE SEQUENCE [LARGE SCALE GENOMIC DNA]</scope>
    <source>
        <strain evidence="2 3">SD5</strain>
    </source>
</reference>
<organism evidence="2 3">
    <name type="scientific">Psychrilyobacter piezotolerans</name>
    <dbReference type="NCBI Taxonomy" id="2293438"/>
    <lineage>
        <taxon>Bacteria</taxon>
        <taxon>Fusobacteriati</taxon>
        <taxon>Fusobacteriota</taxon>
        <taxon>Fusobacteriia</taxon>
        <taxon>Fusobacteriales</taxon>
        <taxon>Fusobacteriaceae</taxon>
        <taxon>Psychrilyobacter</taxon>
    </lineage>
</organism>
<keyword evidence="3" id="KW-1185">Reference proteome</keyword>
<dbReference type="EMBL" id="QUAJ01000037">
    <property type="protein sequence ID" value="REI39633.1"/>
    <property type="molecule type" value="Genomic_DNA"/>
</dbReference>
<keyword evidence="1" id="KW-0810">Translation regulation</keyword>